<dbReference type="EMBL" id="CP075567">
    <property type="protein sequence ID" value="UFP98006.1"/>
    <property type="molecule type" value="Genomic_DNA"/>
</dbReference>
<evidence type="ECO:0000313" key="4">
    <source>
        <dbReference type="EMBL" id="UFP98006.1"/>
    </source>
</evidence>
<dbReference type="Pfam" id="PF01425">
    <property type="entry name" value="Amidase"/>
    <property type="match status" value="1"/>
</dbReference>
<protein>
    <submittedName>
        <fullName evidence="4">Amidase</fullName>
    </submittedName>
</protein>
<dbReference type="Proteomes" id="UP001162907">
    <property type="component" value="Chromosome"/>
</dbReference>
<dbReference type="PANTHER" id="PTHR11895:SF7">
    <property type="entry name" value="GLUTAMYL-TRNA(GLN) AMIDOTRANSFERASE SUBUNIT A, MITOCHONDRIAL"/>
    <property type="match status" value="1"/>
</dbReference>
<evidence type="ECO:0000259" key="3">
    <source>
        <dbReference type="Pfam" id="PF01425"/>
    </source>
</evidence>
<dbReference type="PANTHER" id="PTHR11895">
    <property type="entry name" value="TRANSAMIDASE"/>
    <property type="match status" value="1"/>
</dbReference>
<reference evidence="4 5" key="1">
    <citation type="journal article" date="2022" name="Int. J. Syst. Evol. Microbiol.">
        <title>Pseudomonas fitomaticsae sp. nov., isolated at Marimurtra Botanical Garden in Blanes, Catalonia, Spain.</title>
        <authorList>
            <person name="Atanasov K.E."/>
            <person name="Galbis D.M."/>
            <person name="Cornado D."/>
            <person name="Serpico A."/>
            <person name="Sanchez G."/>
            <person name="Bosch M."/>
            <person name="Ferrer A."/>
            <person name="Altabella T."/>
        </authorList>
    </citation>
    <scope>NUCLEOTIDE SEQUENCE [LARGE SCALE GENOMIC DNA]</scope>
    <source>
        <strain evidence="4 5">FIT81</strain>
    </source>
</reference>
<dbReference type="InterPro" id="IPR023631">
    <property type="entry name" value="Amidase_dom"/>
</dbReference>
<dbReference type="InterPro" id="IPR020556">
    <property type="entry name" value="Amidase_CS"/>
</dbReference>
<comment type="similarity">
    <text evidence="1">Belongs to the amidase family.</text>
</comment>
<keyword evidence="5" id="KW-1185">Reference proteome</keyword>
<evidence type="ECO:0000256" key="2">
    <source>
        <dbReference type="SAM" id="MobiDB-lite"/>
    </source>
</evidence>
<sequence>MNLNEYAEHDGIGLAQLVASGDVRAEELAALAIEAVQQVNPSINAVIEHWTPTVTTGSGPLAGVPFLIKDLAITVAGRRNELGSRLAQGMVAQNDSNLMQRFNAGGLMTLGRTTTPEMAFSTETDSVLQGPTRNPWDPQRSAGGSSGGAGAAVAAGIVPIAHATDAAGSIRVPAAFNGLVGLKPTRGRSSHGPVMDEVFAGLGVQLGLSRTVRDSAALMDVVQGCAPGDPYHTPAPAEGFLAQVGRDPGRLRIGVLDTPWNGAAVDSEIREAIHRVARELEALGHQVDVVQAPLGLSWEAFVDANAHIWCASLVRWIDHLAGSTGRPIDHRTLEPATLACYAFGEQSRGVDFAAALQVRNSIARQVASWFESIDILLTPTLPQLPQAIGIYNRGAETLDGRQWTARVFEHSPFTPVFNVAGTPAISLPLGMSQSGMPIGVQLAARFGADDGLLRLAAQLEQALPWHRRRPPIHAGQKTSKIS</sequence>
<dbReference type="Gene3D" id="3.90.1300.10">
    <property type="entry name" value="Amidase signature (AS) domain"/>
    <property type="match status" value="1"/>
</dbReference>
<proteinExistence type="inferred from homology"/>
<dbReference type="InterPro" id="IPR000120">
    <property type="entry name" value="Amidase"/>
</dbReference>
<gene>
    <name evidence="4" type="ORF">KJY40_18295</name>
</gene>
<feature type="region of interest" description="Disordered" evidence="2">
    <location>
        <begin position="126"/>
        <end position="148"/>
    </location>
</feature>
<accession>A0ABY3PVM5</accession>
<dbReference type="SUPFAM" id="SSF75304">
    <property type="entry name" value="Amidase signature (AS) enzymes"/>
    <property type="match status" value="1"/>
</dbReference>
<dbReference type="RefSeq" id="WP_230731609.1">
    <property type="nucleotide sequence ID" value="NZ_CP075567.1"/>
</dbReference>
<name>A0ABY3PVM5_9PSED</name>
<evidence type="ECO:0000313" key="5">
    <source>
        <dbReference type="Proteomes" id="UP001162907"/>
    </source>
</evidence>
<dbReference type="InterPro" id="IPR036928">
    <property type="entry name" value="AS_sf"/>
</dbReference>
<dbReference type="PROSITE" id="PS00571">
    <property type="entry name" value="AMIDASES"/>
    <property type="match status" value="1"/>
</dbReference>
<evidence type="ECO:0000256" key="1">
    <source>
        <dbReference type="ARBA" id="ARBA00009199"/>
    </source>
</evidence>
<organism evidence="4 5">
    <name type="scientific">Pseudomonas fitomaticsae</name>
    <dbReference type="NCBI Taxonomy" id="2837969"/>
    <lineage>
        <taxon>Bacteria</taxon>
        <taxon>Pseudomonadati</taxon>
        <taxon>Pseudomonadota</taxon>
        <taxon>Gammaproteobacteria</taxon>
        <taxon>Pseudomonadales</taxon>
        <taxon>Pseudomonadaceae</taxon>
        <taxon>Pseudomonas</taxon>
    </lineage>
</organism>
<feature type="domain" description="Amidase" evidence="3">
    <location>
        <begin position="56"/>
        <end position="453"/>
    </location>
</feature>